<accession>A0A8J7LXT3</accession>
<feature type="domain" description="Glycosyl transferase family 1" evidence="1">
    <location>
        <begin position="195"/>
        <end position="333"/>
    </location>
</feature>
<protein>
    <submittedName>
        <fullName evidence="3">Glycosyltransferase</fullName>
    </submittedName>
</protein>
<dbReference type="Proteomes" id="UP000636888">
    <property type="component" value="Unassembled WGS sequence"/>
</dbReference>
<dbReference type="Pfam" id="PF00534">
    <property type="entry name" value="Glycos_transf_1"/>
    <property type="match status" value="1"/>
</dbReference>
<dbReference type="Gene3D" id="3.40.50.2000">
    <property type="entry name" value="Glycogen Phosphorylase B"/>
    <property type="match status" value="2"/>
</dbReference>
<dbReference type="PANTHER" id="PTHR12526:SF637">
    <property type="entry name" value="GLYCOSYLTRANSFERASE EPSF-RELATED"/>
    <property type="match status" value="1"/>
</dbReference>
<keyword evidence="4" id="KW-1185">Reference proteome</keyword>
<dbReference type="GO" id="GO:0016757">
    <property type="term" value="F:glycosyltransferase activity"/>
    <property type="evidence" value="ECO:0007669"/>
    <property type="project" value="InterPro"/>
</dbReference>
<evidence type="ECO:0000313" key="3">
    <source>
        <dbReference type="EMBL" id="MBJ6723697.1"/>
    </source>
</evidence>
<dbReference type="EMBL" id="JAEMHM010000002">
    <property type="protein sequence ID" value="MBJ6723697.1"/>
    <property type="molecule type" value="Genomic_DNA"/>
</dbReference>
<comment type="caution">
    <text evidence="3">The sequence shown here is derived from an EMBL/GenBank/DDBJ whole genome shotgun (WGS) entry which is preliminary data.</text>
</comment>
<dbReference type="AlphaFoldDB" id="A0A8J7LXT3"/>
<reference evidence="3" key="1">
    <citation type="submission" date="2020-12" db="EMBL/GenBank/DDBJ databases">
        <title>Geomonas sp. Red875, isolated from river sediment.</title>
        <authorList>
            <person name="Xu Z."/>
            <person name="Zhang Z."/>
            <person name="Masuda Y."/>
            <person name="Itoh H."/>
            <person name="Senoo K."/>
        </authorList>
    </citation>
    <scope>NUCLEOTIDE SEQUENCE</scope>
    <source>
        <strain evidence="3">Red875</strain>
    </source>
</reference>
<dbReference type="InterPro" id="IPR001296">
    <property type="entry name" value="Glyco_trans_1"/>
</dbReference>
<evidence type="ECO:0000313" key="4">
    <source>
        <dbReference type="Proteomes" id="UP000636888"/>
    </source>
</evidence>
<organism evidence="3 4">
    <name type="scientific">Geomesophilobacter sediminis</name>
    <dbReference type="NCBI Taxonomy" id="2798584"/>
    <lineage>
        <taxon>Bacteria</taxon>
        <taxon>Pseudomonadati</taxon>
        <taxon>Thermodesulfobacteriota</taxon>
        <taxon>Desulfuromonadia</taxon>
        <taxon>Geobacterales</taxon>
        <taxon>Geobacteraceae</taxon>
        <taxon>Geomesophilobacter</taxon>
    </lineage>
</organism>
<dbReference type="CDD" id="cd03811">
    <property type="entry name" value="GT4_GT28_WabH-like"/>
    <property type="match status" value="1"/>
</dbReference>
<dbReference type="RefSeq" id="WP_199382533.1">
    <property type="nucleotide sequence ID" value="NZ_JAEMHM010000002.1"/>
</dbReference>
<name>A0A8J7LXT3_9BACT</name>
<feature type="domain" description="Glycosyltransferase subfamily 4-like N-terminal" evidence="2">
    <location>
        <begin position="14"/>
        <end position="171"/>
    </location>
</feature>
<evidence type="ECO:0000259" key="2">
    <source>
        <dbReference type="Pfam" id="PF13579"/>
    </source>
</evidence>
<dbReference type="PANTHER" id="PTHR12526">
    <property type="entry name" value="GLYCOSYLTRANSFERASE"/>
    <property type="match status" value="1"/>
</dbReference>
<proteinExistence type="predicted"/>
<sequence>MKILHLIDSGGMYGAETMLLGLMAEQLRLGLHPILGSIAPPGYPEKPVEAEARRRGLTVVPFRMVPGPNPAGALAILSFAWRERVQILHSHGYKGDILFGFLPRWLRRLPLVSTLHGWTGNGQARGRLALYEWLHGVVLSRVERVVVVNRPMQEHPRLKQRRVRVEVVPNGIAEPAPAREALDPALVSFCAAGFVIGAIGRLSPEKGFDLLLEAVAGLVAEGRDLRLVVVGEGELRGELTRKARELGLEGRFLLPGFIPDGRRCLALFHLFAISSSTEGLPMTLLEAMQARVPVVATGVGGIPEALGEGACGVVTEVSAGALRQGIREVIDHLDAAAERAHRAQLRVAEHYSSRAMAARYLEIYRRAVR</sequence>
<evidence type="ECO:0000259" key="1">
    <source>
        <dbReference type="Pfam" id="PF00534"/>
    </source>
</evidence>
<dbReference type="Pfam" id="PF13579">
    <property type="entry name" value="Glyco_trans_4_4"/>
    <property type="match status" value="1"/>
</dbReference>
<dbReference type="InterPro" id="IPR028098">
    <property type="entry name" value="Glyco_trans_4-like_N"/>
</dbReference>
<dbReference type="SUPFAM" id="SSF53756">
    <property type="entry name" value="UDP-Glycosyltransferase/glycogen phosphorylase"/>
    <property type="match status" value="1"/>
</dbReference>
<gene>
    <name evidence="3" type="ORF">JFN93_03140</name>
</gene>